<dbReference type="AlphaFoldDB" id="A0A0B1SNI9"/>
<reference evidence="1 2" key="1">
    <citation type="submission" date="2014-03" db="EMBL/GenBank/DDBJ databases">
        <title>Draft genome of the hookworm Oesophagostomum dentatum.</title>
        <authorList>
            <person name="Mitreva M."/>
        </authorList>
    </citation>
    <scope>NUCLEOTIDE SEQUENCE [LARGE SCALE GENOMIC DNA]</scope>
    <source>
        <strain evidence="1 2">OD-Hann</strain>
    </source>
</reference>
<evidence type="ECO:0000313" key="1">
    <source>
        <dbReference type="EMBL" id="KHJ84750.1"/>
    </source>
</evidence>
<gene>
    <name evidence="1" type="ORF">OESDEN_15533</name>
</gene>
<proteinExistence type="predicted"/>
<organism evidence="1 2">
    <name type="scientific">Oesophagostomum dentatum</name>
    <name type="common">Nodular worm</name>
    <dbReference type="NCBI Taxonomy" id="61180"/>
    <lineage>
        <taxon>Eukaryota</taxon>
        <taxon>Metazoa</taxon>
        <taxon>Ecdysozoa</taxon>
        <taxon>Nematoda</taxon>
        <taxon>Chromadorea</taxon>
        <taxon>Rhabditida</taxon>
        <taxon>Rhabditina</taxon>
        <taxon>Rhabditomorpha</taxon>
        <taxon>Strongyloidea</taxon>
        <taxon>Strongylidae</taxon>
        <taxon>Oesophagostomum</taxon>
    </lineage>
</organism>
<dbReference type="EMBL" id="KN566980">
    <property type="protein sequence ID" value="KHJ84750.1"/>
    <property type="molecule type" value="Genomic_DNA"/>
</dbReference>
<accession>A0A0B1SNI9</accession>
<keyword evidence="2" id="KW-1185">Reference proteome</keyword>
<protein>
    <submittedName>
        <fullName evidence="1">Uncharacterized protein</fullName>
    </submittedName>
</protein>
<name>A0A0B1SNI9_OESDE</name>
<sequence>MRRYLKAWMSISFLEANFVMPSVISWVLVHLAVLFSLSVSAISLAS</sequence>
<evidence type="ECO:0000313" key="2">
    <source>
        <dbReference type="Proteomes" id="UP000053660"/>
    </source>
</evidence>
<dbReference type="Proteomes" id="UP000053660">
    <property type="component" value="Unassembled WGS sequence"/>
</dbReference>